<dbReference type="CDD" id="cd11333">
    <property type="entry name" value="AmyAc_SI_OligoGlu_DGase"/>
    <property type="match status" value="1"/>
</dbReference>
<dbReference type="InterPro" id="IPR013780">
    <property type="entry name" value="Glyco_hydro_b"/>
</dbReference>
<dbReference type="Gene3D" id="3.20.20.80">
    <property type="entry name" value="Glycosidases"/>
    <property type="match status" value="1"/>
</dbReference>
<evidence type="ECO:0000256" key="1">
    <source>
        <dbReference type="ARBA" id="ARBA00008061"/>
    </source>
</evidence>
<dbReference type="InterPro" id="IPR017853">
    <property type="entry name" value="GH"/>
</dbReference>
<dbReference type="Pfam" id="PF00128">
    <property type="entry name" value="Alpha-amylase"/>
    <property type="match status" value="1"/>
</dbReference>
<dbReference type="InterPro" id="IPR045857">
    <property type="entry name" value="O16G_dom_2"/>
</dbReference>
<proteinExistence type="inferred from homology"/>
<dbReference type="Proteomes" id="UP000800097">
    <property type="component" value="Unassembled WGS sequence"/>
</dbReference>
<dbReference type="GO" id="GO:0004575">
    <property type="term" value="F:sucrose alpha-glucosidase activity"/>
    <property type="evidence" value="ECO:0007669"/>
    <property type="project" value="TreeGrafter"/>
</dbReference>
<comment type="similarity">
    <text evidence="1">Belongs to the glycosyl hydrolase 13 family.</text>
</comment>
<dbReference type="SUPFAM" id="SSF51445">
    <property type="entry name" value="(Trans)glycosidases"/>
    <property type="match status" value="1"/>
</dbReference>
<dbReference type="SMART" id="SM00642">
    <property type="entry name" value="Aamy"/>
    <property type="match status" value="1"/>
</dbReference>
<gene>
    <name evidence="4" type="ORF">EI97DRAFT_447710</name>
</gene>
<keyword evidence="4" id="KW-0378">Hydrolase</keyword>
<dbReference type="PANTHER" id="PTHR10357:SF222">
    <property type="entry name" value="MALTASE MALT (AFU_ORTHOLOGUE AFUA_8G07070)"/>
    <property type="match status" value="1"/>
</dbReference>
<evidence type="ECO:0000313" key="4">
    <source>
        <dbReference type="EMBL" id="KAF2280118.1"/>
    </source>
</evidence>
<dbReference type="RefSeq" id="XP_033657656.1">
    <property type="nucleotide sequence ID" value="XM_033800113.1"/>
</dbReference>
<protein>
    <submittedName>
        <fullName evidence="4">Glycoside hydrolase</fullName>
    </submittedName>
</protein>
<dbReference type="GO" id="GO:0033934">
    <property type="term" value="F:glucan 1,4-alpha-maltotriohydrolase activity"/>
    <property type="evidence" value="ECO:0007669"/>
    <property type="project" value="TreeGrafter"/>
</dbReference>
<dbReference type="GO" id="GO:0004556">
    <property type="term" value="F:alpha-amylase activity"/>
    <property type="evidence" value="ECO:0007669"/>
    <property type="project" value="TreeGrafter"/>
</dbReference>
<sequence length="582" mass="67631">MSPHADPLLHTRVWWKEAVFYQVYPASFKDSNGDGWGDIPGLLSKIPYIASLGVDCVWLSPMFESPQVDMGYDISNYEAVDPSYGTVEDVERLIKVCHDNGMKLILDLVVNHTSDQHAWFKESRSSKDNPKRDWYFWRPARYDEQGNRRPPTNYRSYFAGTWDEHTQEYYLHLYDKSQPDLNWENEECRKAIYDSAMRFWLDKGIDGFRVDTVNKYSKHIDFPDAPITDPNTFVQPAAQFWCNGPRIHEFIKEMNSKVLSHYKTFDGQPVVTVGELSLTPDPEGVLSYVSARAKELDMVFQFDLTHLGQSNGFSDKYDFTEWTLPEMKQIVNKWQTFIEGTDGWTTVFNENHDNGRSVSRFADDSPQWREKSAKMLAMWLVTQTGTLFLYQGQEIGMINAPKEWPIEEYKDVESLNFWSEAVRLEENGSDPTRKSRIMNGLRLMARDHARLPFQWDSSPNAGFSSGTPWMRTHDLYKEINAASQEKDFNSVLSFYKRMLRMRKEHNDVFVYGAFELLKPEDLNTFMFKKHHQEKTALVALNFTASPQPVPSPSEDMTMLVSSYSKTSGDVLQPYEGRVYINY</sequence>
<dbReference type="OrthoDB" id="1740265at2759"/>
<dbReference type="SUPFAM" id="SSF51011">
    <property type="entry name" value="Glycosyl hydrolase domain"/>
    <property type="match status" value="1"/>
</dbReference>
<dbReference type="GO" id="GO:0005987">
    <property type="term" value="P:sucrose catabolic process"/>
    <property type="evidence" value="ECO:0007669"/>
    <property type="project" value="TreeGrafter"/>
</dbReference>
<keyword evidence="2" id="KW-0462">Maltose metabolism</keyword>
<reference evidence="4" key="1">
    <citation type="journal article" date="2020" name="Stud. Mycol.">
        <title>101 Dothideomycetes genomes: a test case for predicting lifestyles and emergence of pathogens.</title>
        <authorList>
            <person name="Haridas S."/>
            <person name="Albert R."/>
            <person name="Binder M."/>
            <person name="Bloem J."/>
            <person name="Labutti K."/>
            <person name="Salamov A."/>
            <person name="Andreopoulos B."/>
            <person name="Baker S."/>
            <person name="Barry K."/>
            <person name="Bills G."/>
            <person name="Bluhm B."/>
            <person name="Cannon C."/>
            <person name="Castanera R."/>
            <person name="Culley D."/>
            <person name="Daum C."/>
            <person name="Ezra D."/>
            <person name="Gonzalez J."/>
            <person name="Henrissat B."/>
            <person name="Kuo A."/>
            <person name="Liang C."/>
            <person name="Lipzen A."/>
            <person name="Lutzoni F."/>
            <person name="Magnuson J."/>
            <person name="Mondo S."/>
            <person name="Nolan M."/>
            <person name="Ohm R."/>
            <person name="Pangilinan J."/>
            <person name="Park H.-J."/>
            <person name="Ramirez L."/>
            <person name="Alfaro M."/>
            <person name="Sun H."/>
            <person name="Tritt A."/>
            <person name="Yoshinaga Y."/>
            <person name="Zwiers L.-H."/>
            <person name="Turgeon B."/>
            <person name="Goodwin S."/>
            <person name="Spatafora J."/>
            <person name="Crous P."/>
            <person name="Grigoriev I."/>
        </authorList>
    </citation>
    <scope>NUCLEOTIDE SEQUENCE</scope>
    <source>
        <strain evidence="4">CBS 379.55</strain>
    </source>
</reference>
<feature type="domain" description="Glycosyl hydrolase family 13 catalytic" evidence="3">
    <location>
        <begin position="22"/>
        <end position="442"/>
    </location>
</feature>
<keyword evidence="5" id="KW-1185">Reference proteome</keyword>
<dbReference type="GO" id="GO:0000025">
    <property type="term" value="P:maltose catabolic process"/>
    <property type="evidence" value="ECO:0007669"/>
    <property type="project" value="TreeGrafter"/>
</dbReference>
<accession>A0A6A6JWC7</accession>
<dbReference type="PANTHER" id="PTHR10357">
    <property type="entry name" value="ALPHA-AMYLASE FAMILY MEMBER"/>
    <property type="match status" value="1"/>
</dbReference>
<dbReference type="GO" id="GO:0004574">
    <property type="term" value="F:oligo-1,6-glucosidase activity"/>
    <property type="evidence" value="ECO:0007669"/>
    <property type="project" value="TreeGrafter"/>
</dbReference>
<evidence type="ECO:0000259" key="3">
    <source>
        <dbReference type="SMART" id="SM00642"/>
    </source>
</evidence>
<dbReference type="Gene3D" id="3.90.400.10">
    <property type="entry name" value="Oligo-1,6-glucosidase, Domain 2"/>
    <property type="match status" value="1"/>
</dbReference>
<dbReference type="Gene3D" id="2.60.40.1180">
    <property type="entry name" value="Golgi alpha-mannosidase II"/>
    <property type="match status" value="1"/>
</dbReference>
<dbReference type="InterPro" id="IPR006047">
    <property type="entry name" value="GH13_cat_dom"/>
</dbReference>
<dbReference type="FunFam" id="3.20.20.80:FF:000087">
    <property type="entry name" value="Oligo-1,6-glucosidase IMA1"/>
    <property type="match status" value="1"/>
</dbReference>
<evidence type="ECO:0000313" key="5">
    <source>
        <dbReference type="Proteomes" id="UP000800097"/>
    </source>
</evidence>
<name>A0A6A6JWC7_WESOR</name>
<dbReference type="EMBL" id="ML986485">
    <property type="protein sequence ID" value="KAF2280118.1"/>
    <property type="molecule type" value="Genomic_DNA"/>
</dbReference>
<organism evidence="4 5">
    <name type="scientific">Westerdykella ornata</name>
    <dbReference type="NCBI Taxonomy" id="318751"/>
    <lineage>
        <taxon>Eukaryota</taxon>
        <taxon>Fungi</taxon>
        <taxon>Dikarya</taxon>
        <taxon>Ascomycota</taxon>
        <taxon>Pezizomycotina</taxon>
        <taxon>Dothideomycetes</taxon>
        <taxon>Pleosporomycetidae</taxon>
        <taxon>Pleosporales</taxon>
        <taxon>Sporormiaceae</taxon>
        <taxon>Westerdykella</taxon>
    </lineage>
</organism>
<dbReference type="GeneID" id="54553288"/>
<evidence type="ECO:0000256" key="2">
    <source>
        <dbReference type="ARBA" id="ARBA00026248"/>
    </source>
</evidence>
<dbReference type="AlphaFoldDB" id="A0A6A6JWC7"/>